<reference evidence="3" key="1">
    <citation type="submission" date="2018-07" db="EMBL/GenBank/DDBJ databases">
        <authorList>
            <person name="Safronova V.I."/>
            <person name="Chirak E.R."/>
            <person name="Sazanova A.L."/>
        </authorList>
    </citation>
    <scope>NUCLEOTIDE SEQUENCE [LARGE SCALE GENOMIC DNA]</scope>
    <source>
        <strain evidence="3">RCAM04685</strain>
    </source>
</reference>
<comment type="caution">
    <text evidence="2">The sequence shown here is derived from an EMBL/GenBank/DDBJ whole genome shotgun (WGS) entry which is preliminary data.</text>
</comment>
<dbReference type="Pfam" id="PF00561">
    <property type="entry name" value="Abhydrolase_1"/>
    <property type="match status" value="1"/>
</dbReference>
<organism evidence="2 3">
    <name type="scientific">Bosea caraganae</name>
    <dbReference type="NCBI Taxonomy" id="2763117"/>
    <lineage>
        <taxon>Bacteria</taxon>
        <taxon>Pseudomonadati</taxon>
        <taxon>Pseudomonadota</taxon>
        <taxon>Alphaproteobacteria</taxon>
        <taxon>Hyphomicrobiales</taxon>
        <taxon>Boseaceae</taxon>
        <taxon>Bosea</taxon>
    </lineage>
</organism>
<dbReference type="InterPro" id="IPR000073">
    <property type="entry name" value="AB_hydrolase_1"/>
</dbReference>
<evidence type="ECO:0000259" key="1">
    <source>
        <dbReference type="Pfam" id="PF00561"/>
    </source>
</evidence>
<dbReference type="EMBL" id="QQTP01000002">
    <property type="protein sequence ID" value="RDJ28257.1"/>
    <property type="molecule type" value="Genomic_DNA"/>
</dbReference>
<dbReference type="RefSeq" id="WP_114828382.1">
    <property type="nucleotide sequence ID" value="NZ_QQTO01000037.1"/>
</dbReference>
<dbReference type="OrthoDB" id="495620at2"/>
<sequence>MALLAIDKGELYYEVSGKADGYPVLLFAPGFLSSRIERWRSNPSNPGVPQAWRDPAPVLEPHFRVISLDVRNAGQSWADIGPDYDWASYTADHLKLLKHLGIGRCHVMGGCIGVSFALALEETAPGTVSAQVLQNPIGLSDTNRAVVDEEVEQWAEKVGQRPEVDKALLKAAGERMFATDFIFSVTRQFTGRCNVPSLLMPGDDTMHPVTVSADLERLTKAEVIAPWKGPDYRDMAIERTRDFLLAHTPKVSA</sequence>
<name>A0A370LAC9_9HYPH</name>
<dbReference type="InterPro" id="IPR029058">
    <property type="entry name" value="AB_hydrolase_fold"/>
</dbReference>
<keyword evidence="2" id="KW-0378">Hydrolase</keyword>
<gene>
    <name evidence="2" type="ORF">DWE98_06655</name>
</gene>
<accession>A0A370LAC9</accession>
<dbReference type="SUPFAM" id="SSF53474">
    <property type="entry name" value="alpha/beta-Hydrolases"/>
    <property type="match status" value="1"/>
</dbReference>
<dbReference type="GO" id="GO:0016787">
    <property type="term" value="F:hydrolase activity"/>
    <property type="evidence" value="ECO:0007669"/>
    <property type="project" value="UniProtKB-KW"/>
</dbReference>
<protein>
    <submittedName>
        <fullName evidence="2">Alpha/beta fold hydrolase</fullName>
    </submittedName>
</protein>
<dbReference type="AlphaFoldDB" id="A0A370LAC9"/>
<dbReference type="Proteomes" id="UP000255207">
    <property type="component" value="Unassembled WGS sequence"/>
</dbReference>
<proteinExistence type="predicted"/>
<dbReference type="Gene3D" id="3.40.50.1820">
    <property type="entry name" value="alpha/beta hydrolase"/>
    <property type="match status" value="1"/>
</dbReference>
<evidence type="ECO:0000313" key="2">
    <source>
        <dbReference type="EMBL" id="RDJ28257.1"/>
    </source>
</evidence>
<keyword evidence="3" id="KW-1185">Reference proteome</keyword>
<evidence type="ECO:0000313" key="3">
    <source>
        <dbReference type="Proteomes" id="UP000255207"/>
    </source>
</evidence>
<feature type="domain" description="AB hydrolase-1" evidence="1">
    <location>
        <begin position="24"/>
        <end position="162"/>
    </location>
</feature>